<reference evidence="8" key="1">
    <citation type="submission" date="2018-06" db="EMBL/GenBank/DDBJ databases">
        <authorList>
            <person name="Zhirakovskaya E."/>
        </authorList>
    </citation>
    <scope>NUCLEOTIDE SEQUENCE</scope>
</reference>
<dbReference type="PANTHER" id="PTHR43255:SF1">
    <property type="entry name" value="IRON-SULFUR-BINDING OXIDOREDUCTASE FADF-RELATED"/>
    <property type="match status" value="1"/>
</dbReference>
<dbReference type="Pfam" id="PF02754">
    <property type="entry name" value="CCG"/>
    <property type="match status" value="2"/>
</dbReference>
<protein>
    <recommendedName>
        <fullName evidence="9">(Fe-S)-binding protein</fullName>
    </recommendedName>
</protein>
<feature type="domain" description="Cysteine-rich" evidence="6">
    <location>
        <begin position="276"/>
        <end position="362"/>
    </location>
</feature>
<accession>A0A3B1CYN0</accession>
<dbReference type="SUPFAM" id="SSF46548">
    <property type="entry name" value="alpha-helical ferredoxin"/>
    <property type="match status" value="1"/>
</dbReference>
<dbReference type="InterPro" id="IPR009051">
    <property type="entry name" value="Helical_ferredxn"/>
</dbReference>
<feature type="domain" description="Cysteine-rich" evidence="6">
    <location>
        <begin position="149"/>
        <end position="236"/>
    </location>
</feature>
<keyword evidence="5" id="KW-0411">Iron-sulfur</keyword>
<evidence type="ECO:0000256" key="4">
    <source>
        <dbReference type="ARBA" id="ARBA00023004"/>
    </source>
</evidence>
<evidence type="ECO:0008006" key="9">
    <source>
        <dbReference type="Google" id="ProtNLM"/>
    </source>
</evidence>
<keyword evidence="1" id="KW-0004">4Fe-4S</keyword>
<gene>
    <name evidence="8" type="ORF">MNBD_NITROSPINAE04-16</name>
</gene>
<sequence length="387" mass="43124">MELVPRFREDLYICAQCSFCTATCEAAGFALWESDSPKGRMFALKEMFEGRLDSGPELLEELSASAYKCTLCGRCGEVCQTNIDLRSLWLDLRANLLEKGHFPKKLALMRGGIKQTGNVANYPNSERASWADFVPDAPEDLFQKEKADVIYFVGCMSSFSPAISSIPESFVQLLSKADVDFAILGEKEMCCTYPLIVGGYGGDRELVDELKRKNAEAVRATGATVMVFTCPSCYLTWEEEYIKQFDLDIKLYHSTHYVRDLFKNGALTAKPNREKVSYHDPCDLGRNSNEYEAPREILELLGAELVEPDSTRNVAYCCGGGGDVEVYDPDLSTNMSSVAARAFDETGAAITLTACQQCKRTFQSTAKTIKSPMKYMDIVEYALEHVE</sequence>
<dbReference type="EMBL" id="UOGA01000207">
    <property type="protein sequence ID" value="VAX21707.1"/>
    <property type="molecule type" value="Genomic_DNA"/>
</dbReference>
<dbReference type="GO" id="GO:0046872">
    <property type="term" value="F:metal ion binding"/>
    <property type="evidence" value="ECO:0007669"/>
    <property type="project" value="UniProtKB-KW"/>
</dbReference>
<dbReference type="InterPro" id="IPR017896">
    <property type="entry name" value="4Fe4S_Fe-S-bd"/>
</dbReference>
<dbReference type="InterPro" id="IPR051460">
    <property type="entry name" value="HdrC_iron-sulfur_subunit"/>
</dbReference>
<evidence type="ECO:0000259" key="6">
    <source>
        <dbReference type="Pfam" id="PF02754"/>
    </source>
</evidence>
<evidence type="ECO:0000256" key="2">
    <source>
        <dbReference type="ARBA" id="ARBA00022723"/>
    </source>
</evidence>
<evidence type="ECO:0000256" key="5">
    <source>
        <dbReference type="ARBA" id="ARBA00023014"/>
    </source>
</evidence>
<feature type="domain" description="4Fe-4S ferredoxin-type" evidence="7">
    <location>
        <begin position="12"/>
        <end position="83"/>
    </location>
</feature>
<organism evidence="8">
    <name type="scientific">hydrothermal vent metagenome</name>
    <dbReference type="NCBI Taxonomy" id="652676"/>
    <lineage>
        <taxon>unclassified sequences</taxon>
        <taxon>metagenomes</taxon>
        <taxon>ecological metagenomes</taxon>
    </lineage>
</organism>
<dbReference type="InterPro" id="IPR004017">
    <property type="entry name" value="Cys_rich_dom"/>
</dbReference>
<dbReference type="GO" id="GO:0051539">
    <property type="term" value="F:4 iron, 4 sulfur cluster binding"/>
    <property type="evidence" value="ECO:0007669"/>
    <property type="project" value="UniProtKB-KW"/>
</dbReference>
<proteinExistence type="predicted"/>
<dbReference type="Gene3D" id="1.10.1060.10">
    <property type="entry name" value="Alpha-helical ferredoxin"/>
    <property type="match status" value="1"/>
</dbReference>
<evidence type="ECO:0000313" key="8">
    <source>
        <dbReference type="EMBL" id="VAX21707.1"/>
    </source>
</evidence>
<keyword evidence="2" id="KW-0479">Metal-binding</keyword>
<keyword evidence="4" id="KW-0408">Iron</keyword>
<evidence type="ECO:0000256" key="1">
    <source>
        <dbReference type="ARBA" id="ARBA00022485"/>
    </source>
</evidence>
<name>A0A3B1CYN0_9ZZZZ</name>
<dbReference type="PANTHER" id="PTHR43255">
    <property type="entry name" value="IRON-SULFUR-BINDING OXIDOREDUCTASE FADF-RELATED-RELATED"/>
    <property type="match status" value="1"/>
</dbReference>
<dbReference type="Pfam" id="PF13183">
    <property type="entry name" value="Fer4_8"/>
    <property type="match status" value="1"/>
</dbReference>
<dbReference type="GO" id="GO:0005886">
    <property type="term" value="C:plasma membrane"/>
    <property type="evidence" value="ECO:0007669"/>
    <property type="project" value="TreeGrafter"/>
</dbReference>
<evidence type="ECO:0000256" key="3">
    <source>
        <dbReference type="ARBA" id="ARBA00023002"/>
    </source>
</evidence>
<dbReference type="AlphaFoldDB" id="A0A3B1CYN0"/>
<dbReference type="GO" id="GO:0016491">
    <property type="term" value="F:oxidoreductase activity"/>
    <property type="evidence" value="ECO:0007669"/>
    <property type="project" value="UniProtKB-KW"/>
</dbReference>
<keyword evidence="3" id="KW-0560">Oxidoreductase</keyword>
<evidence type="ECO:0000259" key="7">
    <source>
        <dbReference type="Pfam" id="PF13183"/>
    </source>
</evidence>